<dbReference type="GeneID" id="19470967"/>
<keyword evidence="2" id="KW-0964">Secreted</keyword>
<dbReference type="InterPro" id="IPR032382">
    <property type="entry name" value="AltA1"/>
</dbReference>
<evidence type="ECO:0000313" key="7">
    <source>
        <dbReference type="EMBL" id="EPE31844.1"/>
    </source>
</evidence>
<name>S3D406_GLAL2</name>
<dbReference type="Pfam" id="PF16541">
    <property type="entry name" value="AltA1"/>
    <property type="match status" value="1"/>
</dbReference>
<dbReference type="RefSeq" id="XP_008080899.1">
    <property type="nucleotide sequence ID" value="XM_008082708.1"/>
</dbReference>
<evidence type="ECO:0000259" key="6">
    <source>
        <dbReference type="Pfam" id="PF16541"/>
    </source>
</evidence>
<accession>S3D406</accession>
<feature type="signal peptide" evidence="5">
    <location>
        <begin position="1"/>
        <end position="19"/>
    </location>
</feature>
<dbReference type="HOGENOM" id="CLU_1885966_0_0_1"/>
<dbReference type="AlphaFoldDB" id="S3D406"/>
<dbReference type="KEGG" id="glz:GLAREA_11926"/>
<evidence type="ECO:0000256" key="5">
    <source>
        <dbReference type="SAM" id="SignalP"/>
    </source>
</evidence>
<feature type="chain" id="PRO_5004507990" description="AA1-like domain-containing protein" evidence="5">
    <location>
        <begin position="20"/>
        <end position="135"/>
    </location>
</feature>
<dbReference type="EMBL" id="KE145360">
    <property type="protein sequence ID" value="EPE31844.1"/>
    <property type="molecule type" value="Genomic_DNA"/>
</dbReference>
<protein>
    <recommendedName>
        <fullName evidence="6">AA1-like domain-containing protein</fullName>
    </recommendedName>
</protein>
<evidence type="ECO:0000256" key="4">
    <source>
        <dbReference type="ARBA" id="ARBA00023157"/>
    </source>
</evidence>
<keyword evidence="4" id="KW-1015">Disulfide bond</keyword>
<evidence type="ECO:0000256" key="1">
    <source>
        <dbReference type="ARBA" id="ARBA00004613"/>
    </source>
</evidence>
<reference evidence="7 8" key="1">
    <citation type="journal article" date="2013" name="BMC Genomics">
        <title>Genomics-driven discovery of the pneumocandin biosynthetic gene cluster in the fungus Glarea lozoyensis.</title>
        <authorList>
            <person name="Chen L."/>
            <person name="Yue Q."/>
            <person name="Zhang X."/>
            <person name="Xiang M."/>
            <person name="Wang C."/>
            <person name="Li S."/>
            <person name="Che Y."/>
            <person name="Ortiz-Lopez F.J."/>
            <person name="Bills G.F."/>
            <person name="Liu X."/>
            <person name="An Z."/>
        </authorList>
    </citation>
    <scope>NUCLEOTIDE SEQUENCE [LARGE SCALE GENOMIC DNA]</scope>
    <source>
        <strain evidence="8">ATCC 20868 / MF5171</strain>
    </source>
</reference>
<gene>
    <name evidence="7" type="ORF">GLAREA_11926</name>
</gene>
<evidence type="ECO:0000313" key="8">
    <source>
        <dbReference type="Proteomes" id="UP000016922"/>
    </source>
</evidence>
<sequence length="135" mass="14315">MTPIALLLPLLPLLPLTTATPICTPTTPAILPCTTPTIWTLTNITYTSTAIYSTPAHLATAYASFSFSLSSNAVPYTYTCSAGSSSYPTYFNGDQAYTCTASNGDATAQATWTWNAGTKEVYFNANWVCVDGCLA</sequence>
<dbReference type="Proteomes" id="UP000016922">
    <property type="component" value="Unassembled WGS sequence"/>
</dbReference>
<evidence type="ECO:0000256" key="2">
    <source>
        <dbReference type="ARBA" id="ARBA00022525"/>
    </source>
</evidence>
<keyword evidence="3 5" id="KW-0732">Signal</keyword>
<organism evidence="7 8">
    <name type="scientific">Glarea lozoyensis (strain ATCC 20868 / MF5171)</name>
    <dbReference type="NCBI Taxonomy" id="1116229"/>
    <lineage>
        <taxon>Eukaryota</taxon>
        <taxon>Fungi</taxon>
        <taxon>Dikarya</taxon>
        <taxon>Ascomycota</taxon>
        <taxon>Pezizomycotina</taxon>
        <taxon>Leotiomycetes</taxon>
        <taxon>Helotiales</taxon>
        <taxon>Helotiaceae</taxon>
        <taxon>Glarea</taxon>
    </lineage>
</organism>
<proteinExistence type="predicted"/>
<dbReference type="GO" id="GO:0005576">
    <property type="term" value="C:extracellular region"/>
    <property type="evidence" value="ECO:0007669"/>
    <property type="project" value="UniProtKB-SubCell"/>
</dbReference>
<evidence type="ECO:0000256" key="3">
    <source>
        <dbReference type="ARBA" id="ARBA00022729"/>
    </source>
</evidence>
<keyword evidence="8" id="KW-1185">Reference proteome</keyword>
<feature type="domain" description="AA1-like" evidence="6">
    <location>
        <begin position="52"/>
        <end position="131"/>
    </location>
</feature>
<comment type="subcellular location">
    <subcellularLocation>
        <location evidence="1">Secreted</location>
    </subcellularLocation>
</comment>